<keyword evidence="2" id="KW-1185">Reference proteome</keyword>
<protein>
    <submittedName>
        <fullName evidence="1">Uncharacterized protein</fullName>
    </submittedName>
</protein>
<accession>A0A9P6CT87</accession>
<evidence type="ECO:0000313" key="2">
    <source>
        <dbReference type="Proteomes" id="UP000807469"/>
    </source>
</evidence>
<evidence type="ECO:0000313" key="1">
    <source>
        <dbReference type="EMBL" id="KAF9479091.1"/>
    </source>
</evidence>
<reference evidence="1" key="1">
    <citation type="submission" date="2020-11" db="EMBL/GenBank/DDBJ databases">
        <authorList>
            <consortium name="DOE Joint Genome Institute"/>
            <person name="Ahrendt S."/>
            <person name="Riley R."/>
            <person name="Andreopoulos W."/>
            <person name="Labutti K."/>
            <person name="Pangilinan J."/>
            <person name="Ruiz-Duenas F.J."/>
            <person name="Barrasa J.M."/>
            <person name="Sanchez-Garcia M."/>
            <person name="Camarero S."/>
            <person name="Miyauchi S."/>
            <person name="Serrano A."/>
            <person name="Linde D."/>
            <person name="Babiker R."/>
            <person name="Drula E."/>
            <person name="Ayuso-Fernandez I."/>
            <person name="Pacheco R."/>
            <person name="Padilla G."/>
            <person name="Ferreira P."/>
            <person name="Barriuso J."/>
            <person name="Kellner H."/>
            <person name="Castanera R."/>
            <person name="Alfaro M."/>
            <person name="Ramirez L."/>
            <person name="Pisabarro A.G."/>
            <person name="Kuo A."/>
            <person name="Tritt A."/>
            <person name="Lipzen A."/>
            <person name="He G."/>
            <person name="Yan M."/>
            <person name="Ng V."/>
            <person name="Cullen D."/>
            <person name="Martin F."/>
            <person name="Rosso M.-N."/>
            <person name="Henrissat B."/>
            <person name="Hibbett D."/>
            <person name="Martinez A.T."/>
            <person name="Grigoriev I.V."/>
        </authorList>
    </citation>
    <scope>NUCLEOTIDE SEQUENCE</scope>
    <source>
        <strain evidence="1">CIRM-BRFM 674</strain>
    </source>
</reference>
<dbReference type="Proteomes" id="UP000807469">
    <property type="component" value="Unassembled WGS sequence"/>
</dbReference>
<sequence>MTHVTLLLQITGGFWLDKLGAQYDGLGYLVSTITRLWDAFGTKFVKRSRVPMLPTVSHSPPIRNNSKFFSTGHRSQLEVSIIRASMG</sequence>
<organism evidence="1 2">
    <name type="scientific">Pholiota conissans</name>
    <dbReference type="NCBI Taxonomy" id="109636"/>
    <lineage>
        <taxon>Eukaryota</taxon>
        <taxon>Fungi</taxon>
        <taxon>Dikarya</taxon>
        <taxon>Basidiomycota</taxon>
        <taxon>Agaricomycotina</taxon>
        <taxon>Agaricomycetes</taxon>
        <taxon>Agaricomycetidae</taxon>
        <taxon>Agaricales</taxon>
        <taxon>Agaricineae</taxon>
        <taxon>Strophariaceae</taxon>
        <taxon>Pholiota</taxon>
    </lineage>
</organism>
<proteinExistence type="predicted"/>
<gene>
    <name evidence="1" type="ORF">BDN70DRAFT_858972</name>
</gene>
<name>A0A9P6CT87_9AGAR</name>
<comment type="caution">
    <text evidence="1">The sequence shown here is derived from an EMBL/GenBank/DDBJ whole genome shotgun (WGS) entry which is preliminary data.</text>
</comment>
<dbReference type="AlphaFoldDB" id="A0A9P6CT87"/>
<feature type="non-terminal residue" evidence="1">
    <location>
        <position position="87"/>
    </location>
</feature>
<dbReference type="EMBL" id="MU155220">
    <property type="protein sequence ID" value="KAF9479091.1"/>
    <property type="molecule type" value="Genomic_DNA"/>
</dbReference>